<dbReference type="KEGG" id="more:E1B28_010885"/>
<keyword evidence="2" id="KW-1185">Reference proteome</keyword>
<proteinExistence type="predicted"/>
<evidence type="ECO:0000313" key="1">
    <source>
        <dbReference type="EMBL" id="KAG7089183.1"/>
    </source>
</evidence>
<sequence length="72" mass="8280">MRRIKLQSIGGDFLTDHSPYPTIEPNHDLPYTLMMDSGKGCRPRGLFVSNKRRTSMDLQGTVKLATTWNRDR</sequence>
<dbReference type="GeneID" id="66079960"/>
<evidence type="ECO:0000313" key="2">
    <source>
        <dbReference type="Proteomes" id="UP001049176"/>
    </source>
</evidence>
<organism evidence="1 2">
    <name type="scientific">Marasmius oreades</name>
    <name type="common">fairy-ring Marasmius</name>
    <dbReference type="NCBI Taxonomy" id="181124"/>
    <lineage>
        <taxon>Eukaryota</taxon>
        <taxon>Fungi</taxon>
        <taxon>Dikarya</taxon>
        <taxon>Basidiomycota</taxon>
        <taxon>Agaricomycotina</taxon>
        <taxon>Agaricomycetes</taxon>
        <taxon>Agaricomycetidae</taxon>
        <taxon>Agaricales</taxon>
        <taxon>Marasmiineae</taxon>
        <taxon>Marasmiaceae</taxon>
        <taxon>Marasmius</taxon>
    </lineage>
</organism>
<gene>
    <name evidence="1" type="ORF">E1B28_010885</name>
</gene>
<dbReference type="RefSeq" id="XP_043005653.1">
    <property type="nucleotide sequence ID" value="XM_043155871.1"/>
</dbReference>
<comment type="caution">
    <text evidence="1">The sequence shown here is derived from an EMBL/GenBank/DDBJ whole genome shotgun (WGS) entry which is preliminary data.</text>
</comment>
<protein>
    <submittedName>
        <fullName evidence="1">Uncharacterized protein</fullName>
    </submittedName>
</protein>
<dbReference type="Proteomes" id="UP001049176">
    <property type="component" value="Chromosome 7"/>
</dbReference>
<reference evidence="1" key="1">
    <citation type="journal article" date="2021" name="Genome Biol. Evol.">
        <title>The assembled and annotated genome of the fairy-ring fungus Marasmius oreades.</title>
        <authorList>
            <person name="Hiltunen M."/>
            <person name="Ament-Velasquez S.L."/>
            <person name="Johannesson H."/>
        </authorList>
    </citation>
    <scope>NUCLEOTIDE SEQUENCE</scope>
    <source>
        <strain evidence="1">03SP1</strain>
    </source>
</reference>
<name>A0A9P7RTL6_9AGAR</name>
<dbReference type="AlphaFoldDB" id="A0A9P7RTL6"/>
<dbReference type="EMBL" id="CM032187">
    <property type="protein sequence ID" value="KAG7089183.1"/>
    <property type="molecule type" value="Genomic_DNA"/>
</dbReference>
<accession>A0A9P7RTL6</accession>